<comment type="caution">
    <text evidence="1">The sequence shown here is derived from an EMBL/GenBank/DDBJ whole genome shotgun (WGS) entry which is preliminary data.</text>
</comment>
<proteinExistence type="predicted"/>
<dbReference type="EMBL" id="JAYKXH010000006">
    <property type="protein sequence ID" value="KAK7166581.1"/>
    <property type="molecule type" value="Genomic_DNA"/>
</dbReference>
<organism evidence="1 2">
    <name type="scientific">Phoxinus phoxinus</name>
    <name type="common">Eurasian minnow</name>
    <dbReference type="NCBI Taxonomy" id="58324"/>
    <lineage>
        <taxon>Eukaryota</taxon>
        <taxon>Metazoa</taxon>
        <taxon>Chordata</taxon>
        <taxon>Craniata</taxon>
        <taxon>Vertebrata</taxon>
        <taxon>Euteleostomi</taxon>
        <taxon>Actinopterygii</taxon>
        <taxon>Neopterygii</taxon>
        <taxon>Teleostei</taxon>
        <taxon>Ostariophysi</taxon>
        <taxon>Cypriniformes</taxon>
        <taxon>Leuciscidae</taxon>
        <taxon>Phoxininae</taxon>
        <taxon>Phoxinus</taxon>
    </lineage>
</organism>
<name>A0AAN9HEB8_9TELE</name>
<keyword evidence="2" id="KW-1185">Reference proteome</keyword>
<evidence type="ECO:0000313" key="2">
    <source>
        <dbReference type="Proteomes" id="UP001364617"/>
    </source>
</evidence>
<sequence>MHPGQVCADQRKGLMENCHMTNRSKDDSHCQVLLGGVLVMSSVVCLDLQRVCNERDILLETPVWQELETDHHLVDLISTE</sequence>
<protein>
    <submittedName>
        <fullName evidence="1">Uncharacterized protein</fullName>
    </submittedName>
</protein>
<accession>A0AAN9HEB8</accession>
<reference evidence="1 2" key="1">
    <citation type="submission" date="2024-02" db="EMBL/GenBank/DDBJ databases">
        <title>Chromosome-level genome assembly of the Eurasian Minnow (Phoxinus phoxinus).</title>
        <authorList>
            <person name="Oriowo T.O."/>
            <person name="Martin S."/>
            <person name="Stange M."/>
            <person name="Chrysostomakis Y."/>
            <person name="Brown T."/>
            <person name="Winkler S."/>
            <person name="Kukowka S."/>
            <person name="Myers E.W."/>
            <person name="Bohne A."/>
        </authorList>
    </citation>
    <scope>NUCLEOTIDE SEQUENCE [LARGE SCALE GENOMIC DNA]</scope>
    <source>
        <strain evidence="1">ZFMK-TIS-60720</strain>
        <tissue evidence="1">Whole Organism</tissue>
    </source>
</reference>
<evidence type="ECO:0000313" key="1">
    <source>
        <dbReference type="EMBL" id="KAK7166581.1"/>
    </source>
</evidence>
<gene>
    <name evidence="1" type="ORF">R3I93_006358</name>
</gene>
<dbReference type="AlphaFoldDB" id="A0AAN9HEB8"/>
<dbReference type="Proteomes" id="UP001364617">
    <property type="component" value="Unassembled WGS sequence"/>
</dbReference>